<gene>
    <name evidence="1" type="ORF">NPIL_134731</name>
</gene>
<keyword evidence="2" id="KW-1185">Reference proteome</keyword>
<proteinExistence type="predicted"/>
<name>A0A8X6PCE9_NEPPI</name>
<accession>A0A8X6PCE9</accession>
<dbReference type="EMBL" id="BMAW01068211">
    <property type="protein sequence ID" value="GFT63318.1"/>
    <property type="molecule type" value="Genomic_DNA"/>
</dbReference>
<protein>
    <submittedName>
        <fullName evidence="1">Uncharacterized protein</fullName>
    </submittedName>
</protein>
<dbReference type="AlphaFoldDB" id="A0A8X6PCE9"/>
<evidence type="ECO:0000313" key="2">
    <source>
        <dbReference type="Proteomes" id="UP000887013"/>
    </source>
</evidence>
<evidence type="ECO:0000313" key="1">
    <source>
        <dbReference type="EMBL" id="GFT63318.1"/>
    </source>
</evidence>
<dbReference type="Proteomes" id="UP000887013">
    <property type="component" value="Unassembled WGS sequence"/>
</dbReference>
<comment type="caution">
    <text evidence="1">The sequence shown here is derived from an EMBL/GenBank/DDBJ whole genome shotgun (WGS) entry which is preliminary data.</text>
</comment>
<reference evidence="1" key="1">
    <citation type="submission" date="2020-08" db="EMBL/GenBank/DDBJ databases">
        <title>Multicomponent nature underlies the extraordinary mechanical properties of spider dragline silk.</title>
        <authorList>
            <person name="Kono N."/>
            <person name="Nakamura H."/>
            <person name="Mori M."/>
            <person name="Yoshida Y."/>
            <person name="Ohtoshi R."/>
            <person name="Malay A.D."/>
            <person name="Moran D.A.P."/>
            <person name="Tomita M."/>
            <person name="Numata K."/>
            <person name="Arakawa K."/>
        </authorList>
    </citation>
    <scope>NUCLEOTIDE SEQUENCE</scope>
</reference>
<sequence>MVKSLPSIIKTHFRSNSGPASWIDGSPAQAISLLLARLIPHHCLHFIVILTSKSPEQCCSPAVTLLCLVYFHDRIRCLSHVVRYFNDNFRRLKLIKLFLMVQFLR</sequence>
<organism evidence="1 2">
    <name type="scientific">Nephila pilipes</name>
    <name type="common">Giant wood spider</name>
    <name type="synonym">Nephila maculata</name>
    <dbReference type="NCBI Taxonomy" id="299642"/>
    <lineage>
        <taxon>Eukaryota</taxon>
        <taxon>Metazoa</taxon>
        <taxon>Ecdysozoa</taxon>
        <taxon>Arthropoda</taxon>
        <taxon>Chelicerata</taxon>
        <taxon>Arachnida</taxon>
        <taxon>Araneae</taxon>
        <taxon>Araneomorphae</taxon>
        <taxon>Entelegynae</taxon>
        <taxon>Araneoidea</taxon>
        <taxon>Nephilidae</taxon>
        <taxon>Nephila</taxon>
    </lineage>
</organism>